<protein>
    <submittedName>
        <fullName evidence="2">Uncharacterized protein</fullName>
    </submittedName>
</protein>
<sequence length="230" mass="27309">MDFHFKGKKYSLPVTLNQITVRQRIGFDQLFREEIKQLHDNIFQKDEDGNELEVDEMDISLMNVSIAVMNISYFTGIPIEEVENEMNIDDVMKLYFSCFHQLFEEQDHIELQTDYLFNDEFWKIEPPVLSNESKITFNELITSKQIIKQMQELSVGKWEAIPYLAAIYLKKEGEEFQESWLSPGNERLELMYDLPMDITMALGFFLQNSMNMYLETLVYSQEENQEMDQI</sequence>
<dbReference type="EMBL" id="PPEH01000003">
    <property type="protein sequence ID" value="PNW14147.1"/>
    <property type="molecule type" value="Genomic_DNA"/>
</dbReference>
<evidence type="ECO:0000313" key="3">
    <source>
        <dbReference type="Proteomes" id="UP000236262"/>
    </source>
</evidence>
<dbReference type="OrthoDB" id="1258624at2"/>
<organism evidence="2 3">
    <name type="scientific">Chryseobacterium lactis</name>
    <dbReference type="NCBI Taxonomy" id="1241981"/>
    <lineage>
        <taxon>Bacteria</taxon>
        <taxon>Pseudomonadati</taxon>
        <taxon>Bacteroidota</taxon>
        <taxon>Flavobacteriia</taxon>
        <taxon>Flavobacteriales</taxon>
        <taxon>Weeksellaceae</taxon>
        <taxon>Chryseobacterium group</taxon>
        <taxon>Chryseobacterium</taxon>
    </lineage>
</organism>
<reference evidence="1 4" key="2">
    <citation type="submission" date="2018-11" db="EMBL/GenBank/DDBJ databases">
        <title>Proposal to divide the Flavobacteriaceae and reorganize its genera based on Amino Acid Identity values calculated from whole genome sequences.</title>
        <authorList>
            <person name="Nicholson A.C."/>
            <person name="Gulvik C.A."/>
            <person name="Whitney A.M."/>
            <person name="Humrighouse B.W."/>
            <person name="Bell M."/>
            <person name="Holmes B."/>
            <person name="Steigerwalt A.G."/>
            <person name="Villarma A."/>
            <person name="Sheth M."/>
            <person name="Batra D."/>
            <person name="Pryor J."/>
            <person name="Bernardet J.-F."/>
            <person name="Hugo C."/>
            <person name="Kampfer P."/>
            <person name="Newman J."/>
            <person name="McQuiston J.R."/>
        </authorList>
    </citation>
    <scope>NUCLEOTIDE SEQUENCE [LARGE SCALE GENOMIC DNA]</scope>
    <source>
        <strain evidence="1 4">KC_1864</strain>
    </source>
</reference>
<proteinExistence type="predicted"/>
<evidence type="ECO:0000313" key="1">
    <source>
        <dbReference type="EMBL" id="AZA82177.1"/>
    </source>
</evidence>
<dbReference type="RefSeq" id="WP_103291479.1">
    <property type="nucleotide sequence ID" value="NZ_CP033924.1"/>
</dbReference>
<dbReference type="Proteomes" id="UP000236262">
    <property type="component" value="Unassembled WGS sequence"/>
</dbReference>
<keyword evidence="4" id="KW-1185">Reference proteome</keyword>
<gene>
    <name evidence="2" type="ORF">C1637_09895</name>
    <name evidence="1" type="ORF">EG342_09805</name>
</gene>
<reference evidence="2 3" key="1">
    <citation type="submission" date="2018-01" db="EMBL/GenBank/DDBJ databases">
        <title>Draft genome sequences of Chryseobacterium lactis NCTC11390, Chryseobacterium oncorhynchi 701B-08, and Chryseobacterium viscerum 687B-08.</title>
        <authorList>
            <person name="Jeong J.-J."/>
            <person name="Lee Y.J."/>
            <person name="Park B."/>
            <person name="Choi I.-G."/>
            <person name="Kim K.D."/>
        </authorList>
    </citation>
    <scope>NUCLEOTIDE SEQUENCE [LARGE SCALE GENOMIC DNA]</scope>
    <source>
        <strain evidence="2 3">NCTC11390</strain>
    </source>
</reference>
<dbReference type="Proteomes" id="UP000279972">
    <property type="component" value="Chromosome"/>
</dbReference>
<evidence type="ECO:0000313" key="4">
    <source>
        <dbReference type="Proteomes" id="UP000279972"/>
    </source>
</evidence>
<dbReference type="AlphaFoldDB" id="A0A3G6REP3"/>
<accession>A0A3G6REP3</accession>
<dbReference type="EMBL" id="CP033924">
    <property type="protein sequence ID" value="AZA82177.1"/>
    <property type="molecule type" value="Genomic_DNA"/>
</dbReference>
<evidence type="ECO:0000313" key="2">
    <source>
        <dbReference type="EMBL" id="PNW14147.1"/>
    </source>
</evidence>
<dbReference type="KEGG" id="clac:EG342_09805"/>
<name>A0A3G6REP3_CHRLC</name>